<dbReference type="PROSITE" id="PS50887">
    <property type="entry name" value="GGDEF"/>
    <property type="match status" value="1"/>
</dbReference>
<keyword evidence="4 5" id="KW-0472">Membrane</keyword>
<evidence type="ECO:0000256" key="4">
    <source>
        <dbReference type="ARBA" id="ARBA00023136"/>
    </source>
</evidence>
<dbReference type="InterPro" id="IPR050706">
    <property type="entry name" value="Cyclic-di-GMP_PDE-like"/>
</dbReference>
<evidence type="ECO:0000256" key="2">
    <source>
        <dbReference type="ARBA" id="ARBA00022692"/>
    </source>
</evidence>
<dbReference type="CDD" id="cd01948">
    <property type="entry name" value="EAL"/>
    <property type="match status" value="1"/>
</dbReference>
<dbReference type="InterPro" id="IPR035919">
    <property type="entry name" value="EAL_sf"/>
</dbReference>
<protein>
    <submittedName>
        <fullName evidence="9">EAL domain-containing protein</fullName>
    </submittedName>
</protein>
<feature type="domain" description="GGDEF" evidence="8">
    <location>
        <begin position="358"/>
        <end position="491"/>
    </location>
</feature>
<evidence type="ECO:0000313" key="9">
    <source>
        <dbReference type="EMBL" id="MBD5772306.1"/>
    </source>
</evidence>
<dbReference type="Pfam" id="PF03924">
    <property type="entry name" value="CHASE"/>
    <property type="match status" value="1"/>
</dbReference>
<feature type="domain" description="CHASE" evidence="6">
    <location>
        <begin position="130"/>
        <end position="224"/>
    </location>
</feature>
<dbReference type="PROSITE" id="PS50839">
    <property type="entry name" value="CHASE"/>
    <property type="match status" value="1"/>
</dbReference>
<comment type="caution">
    <text evidence="9">The sequence shown here is derived from an EMBL/GenBank/DDBJ whole genome shotgun (WGS) entry which is preliminary data.</text>
</comment>
<dbReference type="InterPro" id="IPR042240">
    <property type="entry name" value="CHASE_sf"/>
</dbReference>
<evidence type="ECO:0000256" key="3">
    <source>
        <dbReference type="ARBA" id="ARBA00022989"/>
    </source>
</evidence>
<dbReference type="SUPFAM" id="SSF55073">
    <property type="entry name" value="Nucleotide cyclase"/>
    <property type="match status" value="1"/>
</dbReference>
<dbReference type="SMART" id="SM00267">
    <property type="entry name" value="GGDEF"/>
    <property type="match status" value="1"/>
</dbReference>
<evidence type="ECO:0000256" key="1">
    <source>
        <dbReference type="ARBA" id="ARBA00004370"/>
    </source>
</evidence>
<keyword evidence="10" id="KW-1185">Reference proteome</keyword>
<dbReference type="PANTHER" id="PTHR33121:SF70">
    <property type="entry name" value="SIGNALING PROTEIN YKOW"/>
    <property type="match status" value="1"/>
</dbReference>
<proteinExistence type="predicted"/>
<comment type="subcellular location">
    <subcellularLocation>
        <location evidence="1">Membrane</location>
    </subcellularLocation>
</comment>
<accession>A0ABR8P212</accession>
<dbReference type="InterPro" id="IPR001633">
    <property type="entry name" value="EAL_dom"/>
</dbReference>
<dbReference type="InterPro" id="IPR000160">
    <property type="entry name" value="GGDEF_dom"/>
</dbReference>
<dbReference type="SUPFAM" id="SSF141868">
    <property type="entry name" value="EAL domain-like"/>
    <property type="match status" value="1"/>
</dbReference>
<evidence type="ECO:0000259" key="8">
    <source>
        <dbReference type="PROSITE" id="PS50887"/>
    </source>
</evidence>
<evidence type="ECO:0000313" key="10">
    <source>
        <dbReference type="Proteomes" id="UP000604161"/>
    </source>
</evidence>
<keyword evidence="2 5" id="KW-0812">Transmembrane</keyword>
<dbReference type="SMART" id="SM01079">
    <property type="entry name" value="CHASE"/>
    <property type="match status" value="1"/>
</dbReference>
<dbReference type="Pfam" id="PF00563">
    <property type="entry name" value="EAL"/>
    <property type="match status" value="1"/>
</dbReference>
<evidence type="ECO:0000259" key="7">
    <source>
        <dbReference type="PROSITE" id="PS50883"/>
    </source>
</evidence>
<keyword evidence="3 5" id="KW-1133">Transmembrane helix</keyword>
<feature type="transmembrane region" description="Helical" evidence="5">
    <location>
        <begin position="286"/>
        <end position="308"/>
    </location>
</feature>
<dbReference type="NCBIfam" id="TIGR00254">
    <property type="entry name" value="GGDEF"/>
    <property type="match status" value="1"/>
</dbReference>
<reference evidence="9 10" key="1">
    <citation type="submission" date="2020-09" db="EMBL/GenBank/DDBJ databases">
        <title>Marinomonas sp. nov., isolated from the cysticercosis algae of Qingdao, China.</title>
        <authorList>
            <person name="Sun X."/>
        </authorList>
    </citation>
    <scope>NUCLEOTIDE SEQUENCE [LARGE SCALE GENOMIC DNA]</scope>
    <source>
        <strain evidence="9 10">SM2066</strain>
    </source>
</reference>
<dbReference type="EMBL" id="JACYFC010000005">
    <property type="protein sequence ID" value="MBD5772306.1"/>
    <property type="molecule type" value="Genomic_DNA"/>
</dbReference>
<dbReference type="CDD" id="cd01949">
    <property type="entry name" value="GGDEF"/>
    <property type="match status" value="1"/>
</dbReference>
<sequence length="757" mass="85879">MKHQYTLFVYAFSYWYKAHLNKGNGLKELKATQLIAIIIACIVFCITGILGVYWTHSMNSAIINQQVSLLNELSHTQAAVLERKLSSAFTASKILAYEIEHHKGDSSWFPEYADKLLQSISDVDSLHLAPDGIISQFFPIEGNELAIGLDILSRDKYKEEGFYAIKKQQFVLVGPVELVQGGTAIIGRAPVFLYSGTQREVFWGFVSSVIYLDNLLASTQLQKLEERGYQYNLSRVNIGTEENLIIASSTKPLTEIQITAELITPSGEWNLTISKELDVQLEEREIIGYTVSITIAFLLAVALYIILIQPQRLRALVKAKTKELEELAYQDPLTSLPNRRYLQDTLPRVLYNNQHRKRISAFIYFDLDNFKHINDTIGHDIGDKVLVVVANRLSNLQKKSDLVIRLGGDEFGILLGNIKSNNEVEKQADQILESIRTSVRIDNSEYSLSTSLGIAMIPEHGYDLVTIMKNADMALYQAKLDGKNRYAFYNESMKINTYTQIQDEYDLSQAIQGNEFELYYQPQFNLHTDKIIAAEALIRWNHPEKGLVFPDDFIPLAETTGKIIELGYWILESSIAYLARRKKEGKPEILLHINLSSKQLSDPNFVTLVQDLLIQYDVSAKLVGFEITETLILEDVELAKQVLQIFKEMGICIAIDDFGTGYSSLAQLKNLPVTLLKIDRSFVMDLENDIDDRKIIEAIIAMAHKLNIQVLAEGIETREQWNMLASFHCNYGQGYYVSKAITADQFNLLPQINHDNL</sequence>
<dbReference type="Gene3D" id="3.30.450.350">
    <property type="entry name" value="CHASE domain"/>
    <property type="match status" value="1"/>
</dbReference>
<evidence type="ECO:0000256" key="5">
    <source>
        <dbReference type="SAM" id="Phobius"/>
    </source>
</evidence>
<gene>
    <name evidence="9" type="ORF">IF202_14800</name>
</gene>
<name>A0ABR8P212_9GAMM</name>
<organism evidence="9 10">
    <name type="scientific">Marinomonas colpomeniae</name>
    <dbReference type="NCBI Taxonomy" id="2774408"/>
    <lineage>
        <taxon>Bacteria</taxon>
        <taxon>Pseudomonadati</taxon>
        <taxon>Pseudomonadota</taxon>
        <taxon>Gammaproteobacteria</taxon>
        <taxon>Oceanospirillales</taxon>
        <taxon>Oceanospirillaceae</taxon>
        <taxon>Marinomonas</taxon>
    </lineage>
</organism>
<dbReference type="Pfam" id="PF00990">
    <property type="entry name" value="GGDEF"/>
    <property type="match status" value="1"/>
</dbReference>
<dbReference type="Gene3D" id="3.30.70.270">
    <property type="match status" value="1"/>
</dbReference>
<dbReference type="SMART" id="SM00052">
    <property type="entry name" value="EAL"/>
    <property type="match status" value="1"/>
</dbReference>
<dbReference type="InterPro" id="IPR006189">
    <property type="entry name" value="CHASE_dom"/>
</dbReference>
<dbReference type="InterPro" id="IPR029787">
    <property type="entry name" value="Nucleotide_cyclase"/>
</dbReference>
<dbReference type="PROSITE" id="PS50883">
    <property type="entry name" value="EAL"/>
    <property type="match status" value="1"/>
</dbReference>
<feature type="transmembrane region" description="Helical" evidence="5">
    <location>
        <begin position="34"/>
        <end position="54"/>
    </location>
</feature>
<dbReference type="Proteomes" id="UP000604161">
    <property type="component" value="Unassembled WGS sequence"/>
</dbReference>
<dbReference type="PANTHER" id="PTHR33121">
    <property type="entry name" value="CYCLIC DI-GMP PHOSPHODIESTERASE PDEF"/>
    <property type="match status" value="1"/>
</dbReference>
<evidence type="ECO:0000259" key="6">
    <source>
        <dbReference type="PROSITE" id="PS50839"/>
    </source>
</evidence>
<dbReference type="InterPro" id="IPR043128">
    <property type="entry name" value="Rev_trsase/Diguanyl_cyclase"/>
</dbReference>
<dbReference type="Gene3D" id="3.20.20.450">
    <property type="entry name" value="EAL domain"/>
    <property type="match status" value="1"/>
</dbReference>
<feature type="domain" description="EAL" evidence="7">
    <location>
        <begin position="500"/>
        <end position="754"/>
    </location>
</feature>